<dbReference type="RefSeq" id="WP_094922541.1">
    <property type="nucleotide sequence ID" value="NZ_NPIA01000002.1"/>
</dbReference>
<evidence type="ECO:0008006" key="3">
    <source>
        <dbReference type="Google" id="ProtNLM"/>
    </source>
</evidence>
<dbReference type="Proteomes" id="UP000217083">
    <property type="component" value="Unassembled WGS sequence"/>
</dbReference>
<sequence length="263" mass="30726">MQQEKIYNYLERFFTSTDCAIVDKNDSYMTVQLSIEMDKMLMNRPFYWHYLEKTGGNPNPMKLTLVTDNKNAPEGINGEFIHFGSPRLHQIFKAAKEMGGYIRLYENIKGELKTPLHPWIEVNAKISYICDRRKDNIISLGLNLINGSIVEEFHHKITDLSLTPKIPDFCFTLAPLIKHQSGLNRLKKVITEMIENDDLSWVESAKERWNEDQQLLNHFYEDVEEKPETFYNEKSAIKEQYEPRINVEVINGGLFYLSPNAIK</sequence>
<name>A0A263BVD5_9BACI</name>
<comment type="caution">
    <text evidence="1">The sequence shown here is derived from an EMBL/GenBank/DDBJ whole genome shotgun (WGS) entry which is preliminary data.</text>
</comment>
<organism evidence="1 2">
    <name type="scientific">Lottiidibacillus patelloidae</name>
    <dbReference type="NCBI Taxonomy" id="2670334"/>
    <lineage>
        <taxon>Bacteria</taxon>
        <taxon>Bacillati</taxon>
        <taxon>Bacillota</taxon>
        <taxon>Bacilli</taxon>
        <taxon>Bacillales</taxon>
        <taxon>Bacillaceae</taxon>
        <taxon>Lottiidibacillus</taxon>
    </lineage>
</organism>
<dbReference type="EMBL" id="NPIA01000002">
    <property type="protein sequence ID" value="OZM57655.1"/>
    <property type="molecule type" value="Genomic_DNA"/>
</dbReference>
<dbReference type="AlphaFoldDB" id="A0A263BVD5"/>
<gene>
    <name evidence="1" type="ORF">CIB95_04600</name>
</gene>
<keyword evidence="2" id="KW-1185">Reference proteome</keyword>
<reference evidence="1 2" key="2">
    <citation type="submission" date="2017-09" db="EMBL/GenBank/DDBJ databases">
        <title>Bacillus patelloidae sp. nov., isolated from the intestinal tract of a marine limpet.</title>
        <authorList>
            <person name="Liu R."/>
            <person name="Dong C."/>
            <person name="Shao Z."/>
        </authorList>
    </citation>
    <scope>NUCLEOTIDE SEQUENCE [LARGE SCALE GENOMIC DNA]</scope>
    <source>
        <strain evidence="1 2">SA5d-4</strain>
    </source>
</reference>
<evidence type="ECO:0000313" key="1">
    <source>
        <dbReference type="EMBL" id="OZM57655.1"/>
    </source>
</evidence>
<dbReference type="InterPro" id="IPR024562">
    <property type="entry name" value="YqhG"/>
</dbReference>
<dbReference type="Pfam" id="PF11079">
    <property type="entry name" value="YqhG"/>
    <property type="match status" value="1"/>
</dbReference>
<accession>A0A263BVD5</accession>
<proteinExistence type="predicted"/>
<protein>
    <recommendedName>
        <fullName evidence="3">YqhG</fullName>
    </recommendedName>
</protein>
<evidence type="ECO:0000313" key="2">
    <source>
        <dbReference type="Proteomes" id="UP000217083"/>
    </source>
</evidence>
<reference evidence="2" key="1">
    <citation type="submission" date="2017-08" db="EMBL/GenBank/DDBJ databases">
        <authorList>
            <person name="Huang Z."/>
        </authorList>
    </citation>
    <scope>NUCLEOTIDE SEQUENCE [LARGE SCALE GENOMIC DNA]</scope>
    <source>
        <strain evidence="2">SA5d-4</strain>
    </source>
</reference>